<feature type="region of interest" description="Disordered" evidence="1">
    <location>
        <begin position="307"/>
        <end position="329"/>
    </location>
</feature>
<dbReference type="Proteomes" id="UP000662747">
    <property type="component" value="Chromosome"/>
</dbReference>
<gene>
    <name evidence="2" type="ORF">JY651_07825</name>
</gene>
<keyword evidence="3" id="KW-1185">Reference proteome</keyword>
<evidence type="ECO:0000256" key="1">
    <source>
        <dbReference type="SAM" id="MobiDB-lite"/>
    </source>
</evidence>
<keyword evidence="2" id="KW-0489">Methyltransferase</keyword>
<dbReference type="GO" id="GO:0032259">
    <property type="term" value="P:methylation"/>
    <property type="evidence" value="ECO:0007669"/>
    <property type="project" value="UniProtKB-KW"/>
</dbReference>
<proteinExistence type="predicted"/>
<dbReference type="GO" id="GO:0008168">
    <property type="term" value="F:methyltransferase activity"/>
    <property type="evidence" value="ECO:0007669"/>
    <property type="project" value="UniProtKB-KW"/>
</dbReference>
<dbReference type="EMBL" id="CP071090">
    <property type="protein sequence ID" value="QSQ24838.1"/>
    <property type="molecule type" value="Genomic_DNA"/>
</dbReference>
<dbReference type="RefSeq" id="WP_206726399.1">
    <property type="nucleotide sequence ID" value="NZ_CP071090.1"/>
</dbReference>
<name>A0ABX7P304_9BACT</name>
<sequence>MSCTTTHSFDIGYPFCGSGIGASGSDAAVAQVLGASATFRNVGGIDFDAEACRDFEMLTGARALCADVTRLTPEELRAFWGPLPPHVMKGSAPCKAGSGLLPLEVANTPEYQAMNELMVVFTRTFFAAYPDPETWPALSIWENVPSLLSATRAAPAVQRMVEEWTSRGYLCDVRVHDLGREGGLAQRRRRLAIIFRNPKRCPVPVELPPEKPLHTVGEVLGPLPWPDDPRAGPMHRSPRLSWANLVRLALIGIDWQDGRVPKWDWRDLPPRGQVVPWLRERGLWPVELGADAVAELEALLAGAPSQKRNQVHRRQPVQPWADASPTVTGPGGAGLCGVQDLRVQDIAMKSERQGKGVAKRNGLMGINRWSREAATVIASAAVTRAQGNASVADARLLDALGDKRQGRPGFMQVGLWDGTSATVTARTEATAGQSMGAVADSRVLESLAEGRTGDNAARWKGRPGYRQVVPTREAMPTISARTSATSGQGPGAVQDGRPLEQLGLGCECRNGFYGVLAWGRTSGTVTGSLQVDCGTAAVADPRELVARPVISLELALYLLAQGWEVPKGALAPAILAPDGTWHRPLTTLELAVLQSLRPTLNGEPLVLAGKSDRRWREHIGNGIPRDAAEAWGRQLLESLLRSALGEGWRLCGGGQWVAPELEGYAA</sequence>
<dbReference type="InterPro" id="IPR029063">
    <property type="entry name" value="SAM-dependent_MTases_sf"/>
</dbReference>
<organism evidence="2 3">
    <name type="scientific">Pyxidicoccus parkwayensis</name>
    <dbReference type="NCBI Taxonomy" id="2813578"/>
    <lineage>
        <taxon>Bacteria</taxon>
        <taxon>Pseudomonadati</taxon>
        <taxon>Myxococcota</taxon>
        <taxon>Myxococcia</taxon>
        <taxon>Myxococcales</taxon>
        <taxon>Cystobacterineae</taxon>
        <taxon>Myxococcaceae</taxon>
        <taxon>Pyxidicoccus</taxon>
    </lineage>
</organism>
<keyword evidence="2" id="KW-0808">Transferase</keyword>
<evidence type="ECO:0000313" key="3">
    <source>
        <dbReference type="Proteomes" id="UP000662747"/>
    </source>
</evidence>
<accession>A0ABX7P304</accession>
<dbReference type="Gene3D" id="3.40.50.150">
    <property type="entry name" value="Vaccinia Virus protein VP39"/>
    <property type="match status" value="1"/>
</dbReference>
<protein>
    <submittedName>
        <fullName evidence="2">DNA cytosine methyltransferase</fullName>
    </submittedName>
</protein>
<dbReference type="SUPFAM" id="SSF53335">
    <property type="entry name" value="S-adenosyl-L-methionine-dependent methyltransferases"/>
    <property type="match status" value="1"/>
</dbReference>
<reference evidence="2 3" key="1">
    <citation type="submission" date="2021-02" db="EMBL/GenBank/DDBJ databases">
        <title>De Novo genome assembly of isolated myxobacteria.</title>
        <authorList>
            <person name="Stevens D.C."/>
        </authorList>
    </citation>
    <scope>NUCLEOTIDE SEQUENCE [LARGE SCALE GENOMIC DNA]</scope>
    <source>
        <strain evidence="3">SCPEA02</strain>
    </source>
</reference>
<evidence type="ECO:0000313" key="2">
    <source>
        <dbReference type="EMBL" id="QSQ24838.1"/>
    </source>
</evidence>